<evidence type="ECO:0000256" key="4">
    <source>
        <dbReference type="ARBA" id="ARBA00023136"/>
    </source>
</evidence>
<feature type="region of interest" description="Disordered" evidence="5">
    <location>
        <begin position="1"/>
        <end position="68"/>
    </location>
</feature>
<evidence type="ECO:0000256" key="1">
    <source>
        <dbReference type="ARBA" id="ARBA00004167"/>
    </source>
</evidence>
<protein>
    <submittedName>
        <fullName evidence="7">Cytochrome oxidase c assembly-domain-containing protein</fullName>
    </submittedName>
</protein>
<evidence type="ECO:0000256" key="5">
    <source>
        <dbReference type="SAM" id="MobiDB-lite"/>
    </source>
</evidence>
<dbReference type="Pfam" id="PF14880">
    <property type="entry name" value="COX14"/>
    <property type="match status" value="1"/>
</dbReference>
<proteinExistence type="predicted"/>
<feature type="compositionally biased region" description="Low complexity" evidence="5">
    <location>
        <begin position="23"/>
        <end position="45"/>
    </location>
</feature>
<keyword evidence="2 6" id="KW-0812">Transmembrane</keyword>
<dbReference type="OrthoDB" id="4205486at2759"/>
<feature type="region of interest" description="Disordered" evidence="5">
    <location>
        <begin position="219"/>
        <end position="283"/>
    </location>
</feature>
<keyword evidence="8" id="KW-1185">Reference proteome</keyword>
<evidence type="ECO:0000313" key="8">
    <source>
        <dbReference type="Proteomes" id="UP000770015"/>
    </source>
</evidence>
<evidence type="ECO:0000313" key="7">
    <source>
        <dbReference type="EMBL" id="KAH6692297.1"/>
    </source>
</evidence>
<evidence type="ECO:0000256" key="3">
    <source>
        <dbReference type="ARBA" id="ARBA00022989"/>
    </source>
</evidence>
<keyword evidence="3 6" id="KW-1133">Transmembrane helix</keyword>
<comment type="caution">
    <text evidence="7">The sequence shown here is derived from an EMBL/GenBank/DDBJ whole genome shotgun (WGS) entry which is preliminary data.</text>
</comment>
<dbReference type="GO" id="GO:0016020">
    <property type="term" value="C:membrane"/>
    <property type="evidence" value="ECO:0007669"/>
    <property type="project" value="UniProtKB-SubCell"/>
</dbReference>
<feature type="compositionally biased region" description="Basic and acidic residues" evidence="5">
    <location>
        <begin position="274"/>
        <end position="283"/>
    </location>
</feature>
<feature type="transmembrane region" description="Helical" evidence="6">
    <location>
        <begin position="104"/>
        <end position="125"/>
    </location>
</feature>
<accession>A0A9P9AEU5</accession>
<keyword evidence="4 6" id="KW-0472">Membrane</keyword>
<name>A0A9P9AEU5_9PEZI</name>
<dbReference type="Proteomes" id="UP000770015">
    <property type="component" value="Unassembled WGS sequence"/>
</dbReference>
<comment type="subcellular location">
    <subcellularLocation>
        <location evidence="1">Membrane</location>
        <topology evidence="1">Single-pass membrane protein</topology>
    </subcellularLocation>
</comment>
<evidence type="ECO:0000256" key="2">
    <source>
        <dbReference type="ARBA" id="ARBA00022692"/>
    </source>
</evidence>
<feature type="compositionally biased region" description="Polar residues" evidence="5">
    <location>
        <begin position="226"/>
        <end position="249"/>
    </location>
</feature>
<feature type="region of interest" description="Disordered" evidence="5">
    <location>
        <begin position="187"/>
        <end position="206"/>
    </location>
</feature>
<reference evidence="7" key="1">
    <citation type="journal article" date="2021" name="Nat. Commun.">
        <title>Genetic determinants of endophytism in the Arabidopsis root mycobiome.</title>
        <authorList>
            <person name="Mesny F."/>
            <person name="Miyauchi S."/>
            <person name="Thiergart T."/>
            <person name="Pickel B."/>
            <person name="Atanasova L."/>
            <person name="Karlsson M."/>
            <person name="Huettel B."/>
            <person name="Barry K.W."/>
            <person name="Haridas S."/>
            <person name="Chen C."/>
            <person name="Bauer D."/>
            <person name="Andreopoulos W."/>
            <person name="Pangilinan J."/>
            <person name="LaButti K."/>
            <person name="Riley R."/>
            <person name="Lipzen A."/>
            <person name="Clum A."/>
            <person name="Drula E."/>
            <person name="Henrissat B."/>
            <person name="Kohler A."/>
            <person name="Grigoriev I.V."/>
            <person name="Martin F.M."/>
            <person name="Hacquard S."/>
        </authorList>
    </citation>
    <scope>NUCLEOTIDE SEQUENCE</scope>
    <source>
        <strain evidence="7">MPI-SDFR-AT-0117</strain>
    </source>
</reference>
<dbReference type="EMBL" id="JAGSXJ010000004">
    <property type="protein sequence ID" value="KAH6692297.1"/>
    <property type="molecule type" value="Genomic_DNA"/>
</dbReference>
<gene>
    <name evidence="7" type="ORF">F5X68DRAFT_200600</name>
</gene>
<dbReference type="AlphaFoldDB" id="A0A9P9AEU5"/>
<feature type="compositionally biased region" description="Polar residues" evidence="5">
    <location>
        <begin position="1"/>
        <end position="22"/>
    </location>
</feature>
<organism evidence="7 8">
    <name type="scientific">Plectosphaerella plurivora</name>
    <dbReference type="NCBI Taxonomy" id="936078"/>
    <lineage>
        <taxon>Eukaryota</taxon>
        <taxon>Fungi</taxon>
        <taxon>Dikarya</taxon>
        <taxon>Ascomycota</taxon>
        <taxon>Pezizomycotina</taxon>
        <taxon>Sordariomycetes</taxon>
        <taxon>Hypocreomycetidae</taxon>
        <taxon>Glomerellales</taxon>
        <taxon>Plectosphaerellaceae</taxon>
        <taxon>Plectosphaerella</taxon>
    </lineage>
</organism>
<evidence type="ECO:0000256" key="6">
    <source>
        <dbReference type="SAM" id="Phobius"/>
    </source>
</evidence>
<dbReference type="InterPro" id="IPR029208">
    <property type="entry name" value="COX14"/>
</dbReference>
<sequence length="283" mass="30077">MASRVSPRSATDATRFTSTTPHASSKQTASTSPAAATSPSSAAGSVPGGKGPRAGRTLPRSGETPEERVRRLRAAHEAARTAQVSKVDKALGGGRKLFDFAHRFTIASLLGFTALAGIVSVYSVYDMVTYNRTRRDDFTEAKKAMETDALATARLAFINGTANEQQILLVEEANKQAAESGVKLPPLLAPRAATPPSQPAANAAPAPVLDAQQREALLQEAERSQGKTASSSWWPLSSKTAEPTPSIRESAQAAFEKEKATQRQGGPLDQVGLKPEEKKKGWW</sequence>